<dbReference type="GO" id="GO:0008803">
    <property type="term" value="F:bis(5'-nucleosyl)-tetraphosphatase (symmetrical) activity"/>
    <property type="evidence" value="ECO:0007669"/>
    <property type="project" value="TreeGrafter"/>
</dbReference>
<sequence length="233" mass="27167">MERKILVGDIHGCLATFLKLLDQINLNIESDTLYLLGDYVDRGPNSKGVIDEIVNLKKKGCRVYPIRGNHEQMLIYDHNAETVKGWHDMADEELKNSFGIKNLTELPIQYIDFCKNLPYYIMDDDFIAVHAGINFDFENPLEHTEDLLWIRDWYGNVDYGWLKNRKIIHGHTPQTRQEIEEQLNGFEEKKILNIDCGAYSSASKIHGLGHLCAFDITNRKLYFQENIEEHCKY</sequence>
<gene>
    <name evidence="2" type="ORF">FRY97_16085</name>
</gene>
<dbReference type="PANTHER" id="PTHR42850:SF4">
    <property type="entry name" value="ZINC-DEPENDENT ENDOPOLYPHOSPHATASE"/>
    <property type="match status" value="1"/>
</dbReference>
<dbReference type="Proteomes" id="UP000321580">
    <property type="component" value="Unassembled WGS sequence"/>
</dbReference>
<dbReference type="RefSeq" id="WP_147168588.1">
    <property type="nucleotide sequence ID" value="NZ_VOOR01000039.1"/>
</dbReference>
<dbReference type="AlphaFoldDB" id="A0A5C6RJA2"/>
<dbReference type="InterPro" id="IPR004843">
    <property type="entry name" value="Calcineurin-like_PHP"/>
</dbReference>
<evidence type="ECO:0000313" key="2">
    <source>
        <dbReference type="EMBL" id="TXB62004.1"/>
    </source>
</evidence>
<reference evidence="2 3" key="1">
    <citation type="submission" date="2019-08" db="EMBL/GenBank/DDBJ databases">
        <title>Genome of Phaeodactylibacter luteus.</title>
        <authorList>
            <person name="Bowman J.P."/>
        </authorList>
    </citation>
    <scope>NUCLEOTIDE SEQUENCE [LARGE SCALE GENOMIC DNA]</scope>
    <source>
        <strain evidence="2 3">KCTC 42180</strain>
    </source>
</reference>
<dbReference type="PANTHER" id="PTHR42850">
    <property type="entry name" value="METALLOPHOSPHOESTERASE"/>
    <property type="match status" value="1"/>
</dbReference>
<name>A0A5C6RJA2_9BACT</name>
<keyword evidence="3" id="KW-1185">Reference proteome</keyword>
<evidence type="ECO:0000259" key="1">
    <source>
        <dbReference type="Pfam" id="PF00149"/>
    </source>
</evidence>
<dbReference type="OrthoDB" id="9808081at2"/>
<dbReference type="CDD" id="cd00144">
    <property type="entry name" value="MPP_PPP_family"/>
    <property type="match status" value="1"/>
</dbReference>
<dbReference type="GO" id="GO:0016791">
    <property type="term" value="F:phosphatase activity"/>
    <property type="evidence" value="ECO:0007669"/>
    <property type="project" value="TreeGrafter"/>
</dbReference>
<comment type="caution">
    <text evidence="2">The sequence shown here is derived from an EMBL/GenBank/DDBJ whole genome shotgun (WGS) entry which is preliminary data.</text>
</comment>
<dbReference type="GO" id="GO:0005737">
    <property type="term" value="C:cytoplasm"/>
    <property type="evidence" value="ECO:0007669"/>
    <property type="project" value="TreeGrafter"/>
</dbReference>
<proteinExistence type="predicted"/>
<dbReference type="SUPFAM" id="SSF56300">
    <property type="entry name" value="Metallo-dependent phosphatases"/>
    <property type="match status" value="1"/>
</dbReference>
<dbReference type="Gene3D" id="3.60.21.10">
    <property type="match status" value="1"/>
</dbReference>
<dbReference type="EMBL" id="VOOR01000039">
    <property type="protein sequence ID" value="TXB62004.1"/>
    <property type="molecule type" value="Genomic_DNA"/>
</dbReference>
<protein>
    <submittedName>
        <fullName evidence="2">Serine/threonine protein phosphatase</fullName>
    </submittedName>
</protein>
<dbReference type="GO" id="GO:0110154">
    <property type="term" value="P:RNA decapping"/>
    <property type="evidence" value="ECO:0007669"/>
    <property type="project" value="TreeGrafter"/>
</dbReference>
<organism evidence="2 3">
    <name type="scientific">Phaeodactylibacter luteus</name>
    <dbReference type="NCBI Taxonomy" id="1564516"/>
    <lineage>
        <taxon>Bacteria</taxon>
        <taxon>Pseudomonadati</taxon>
        <taxon>Bacteroidota</taxon>
        <taxon>Saprospiria</taxon>
        <taxon>Saprospirales</taxon>
        <taxon>Haliscomenobacteraceae</taxon>
        <taxon>Phaeodactylibacter</taxon>
    </lineage>
</organism>
<accession>A0A5C6RJA2</accession>
<dbReference type="InterPro" id="IPR029052">
    <property type="entry name" value="Metallo-depent_PP-like"/>
</dbReference>
<dbReference type="InterPro" id="IPR050126">
    <property type="entry name" value="Ap4A_hydrolase"/>
</dbReference>
<dbReference type="Pfam" id="PF00149">
    <property type="entry name" value="Metallophos"/>
    <property type="match status" value="1"/>
</dbReference>
<feature type="domain" description="Calcineurin-like phosphoesterase" evidence="1">
    <location>
        <begin position="6"/>
        <end position="175"/>
    </location>
</feature>
<evidence type="ECO:0000313" key="3">
    <source>
        <dbReference type="Proteomes" id="UP000321580"/>
    </source>
</evidence>